<proteinExistence type="predicted"/>
<protein>
    <submittedName>
        <fullName evidence="1">Uncharacterized protein</fullName>
    </submittedName>
</protein>
<accession>A0ABR0AD78</accession>
<sequence>MKIKENFEGKWKTISEKAKLYSLTNFLLVRDFKRKRLTKQRRAARIPILLTSSKLVNKM</sequence>
<evidence type="ECO:0000313" key="2">
    <source>
        <dbReference type="Proteomes" id="UP001234178"/>
    </source>
</evidence>
<name>A0ABR0AD78_9CRUS</name>
<gene>
    <name evidence="1" type="ORF">OUZ56_008387</name>
</gene>
<dbReference type="Proteomes" id="UP001234178">
    <property type="component" value="Unassembled WGS sequence"/>
</dbReference>
<comment type="caution">
    <text evidence="1">The sequence shown here is derived from an EMBL/GenBank/DDBJ whole genome shotgun (WGS) entry which is preliminary data.</text>
</comment>
<keyword evidence="2" id="KW-1185">Reference proteome</keyword>
<reference evidence="1 2" key="1">
    <citation type="journal article" date="2023" name="Nucleic Acids Res.">
        <title>The hologenome of Daphnia magna reveals possible DNA methylation and microbiome-mediated evolution of the host genome.</title>
        <authorList>
            <person name="Chaturvedi A."/>
            <person name="Li X."/>
            <person name="Dhandapani V."/>
            <person name="Marshall H."/>
            <person name="Kissane S."/>
            <person name="Cuenca-Cambronero M."/>
            <person name="Asole G."/>
            <person name="Calvet F."/>
            <person name="Ruiz-Romero M."/>
            <person name="Marangio P."/>
            <person name="Guigo R."/>
            <person name="Rago D."/>
            <person name="Mirbahai L."/>
            <person name="Eastwood N."/>
            <person name="Colbourne J.K."/>
            <person name="Zhou J."/>
            <person name="Mallon E."/>
            <person name="Orsini L."/>
        </authorList>
    </citation>
    <scope>NUCLEOTIDE SEQUENCE [LARGE SCALE GENOMIC DNA]</scope>
    <source>
        <strain evidence="1">LRV0_1</strain>
    </source>
</reference>
<evidence type="ECO:0000313" key="1">
    <source>
        <dbReference type="EMBL" id="KAK4022945.1"/>
    </source>
</evidence>
<dbReference type="EMBL" id="JAOYFB010000037">
    <property type="protein sequence ID" value="KAK4022945.1"/>
    <property type="molecule type" value="Genomic_DNA"/>
</dbReference>
<organism evidence="1 2">
    <name type="scientific">Daphnia magna</name>
    <dbReference type="NCBI Taxonomy" id="35525"/>
    <lineage>
        <taxon>Eukaryota</taxon>
        <taxon>Metazoa</taxon>
        <taxon>Ecdysozoa</taxon>
        <taxon>Arthropoda</taxon>
        <taxon>Crustacea</taxon>
        <taxon>Branchiopoda</taxon>
        <taxon>Diplostraca</taxon>
        <taxon>Cladocera</taxon>
        <taxon>Anomopoda</taxon>
        <taxon>Daphniidae</taxon>
        <taxon>Daphnia</taxon>
    </lineage>
</organism>